<dbReference type="Proteomes" id="UP000626210">
    <property type="component" value="Unassembled WGS sequence"/>
</dbReference>
<protein>
    <submittedName>
        <fullName evidence="2">PIN domain-containing protein</fullName>
    </submittedName>
</protein>
<reference evidence="3" key="1">
    <citation type="journal article" date="2019" name="Int. J. Syst. Evol. Microbiol.">
        <title>The Global Catalogue of Microorganisms (GCM) 10K type strain sequencing project: providing services to taxonomists for standard genome sequencing and annotation.</title>
        <authorList>
            <consortium name="The Broad Institute Genomics Platform"/>
            <consortium name="The Broad Institute Genome Sequencing Center for Infectious Disease"/>
            <person name="Wu L."/>
            <person name="Ma J."/>
        </authorList>
    </citation>
    <scope>NUCLEOTIDE SEQUENCE [LARGE SCALE GENOMIC DNA]</scope>
    <source>
        <strain evidence="3">KCTC 23314</strain>
    </source>
</reference>
<keyword evidence="3" id="KW-1185">Reference proteome</keyword>
<dbReference type="PANTHER" id="PTHR34610">
    <property type="entry name" value="SSL7007 PROTEIN"/>
    <property type="match status" value="1"/>
</dbReference>
<organism evidence="2 3">
    <name type="scientific">Pseudorhodoferax aquiterrae</name>
    <dbReference type="NCBI Taxonomy" id="747304"/>
    <lineage>
        <taxon>Bacteria</taxon>
        <taxon>Pseudomonadati</taxon>
        <taxon>Pseudomonadota</taxon>
        <taxon>Betaproteobacteria</taxon>
        <taxon>Burkholderiales</taxon>
        <taxon>Comamonadaceae</taxon>
    </lineage>
</organism>
<dbReference type="InterPro" id="IPR002716">
    <property type="entry name" value="PIN_dom"/>
</dbReference>
<dbReference type="PANTHER" id="PTHR34610:SF4">
    <property type="entry name" value="SLL8027 PROTEIN"/>
    <property type="match status" value="1"/>
</dbReference>
<dbReference type="InterPro" id="IPR029060">
    <property type="entry name" value="PIN-like_dom_sf"/>
</dbReference>
<evidence type="ECO:0000259" key="1">
    <source>
        <dbReference type="Pfam" id="PF13470"/>
    </source>
</evidence>
<dbReference type="SUPFAM" id="SSF88723">
    <property type="entry name" value="PIN domain-like"/>
    <property type="match status" value="1"/>
</dbReference>
<dbReference type="RefSeq" id="WP_189686835.1">
    <property type="nucleotide sequence ID" value="NZ_BMYK01000004.1"/>
</dbReference>
<evidence type="ECO:0000313" key="2">
    <source>
        <dbReference type="EMBL" id="GHC79382.1"/>
    </source>
</evidence>
<sequence length="140" mass="14572">MRLVLDTNIALSGLLWGGTPGRLIDAADARHVALFTSAALLAELHGVLSRPKFARPLAQRGLTVDDLLHGYAALAAMVRPASIAPTILRDPADDAVLAAALGAQADMIVSGDAHLLDLKNFHGMRIVTASDAFIQIGSSA</sequence>
<feature type="domain" description="PIN" evidence="1">
    <location>
        <begin position="2"/>
        <end position="113"/>
    </location>
</feature>
<proteinExistence type="predicted"/>
<dbReference type="NCBIfam" id="TIGR00305">
    <property type="entry name" value="putative toxin-antitoxin system toxin component, PIN family"/>
    <property type="match status" value="1"/>
</dbReference>
<gene>
    <name evidence="2" type="ORF">GCM10007320_20600</name>
</gene>
<dbReference type="EMBL" id="BMYK01000004">
    <property type="protein sequence ID" value="GHC79382.1"/>
    <property type="molecule type" value="Genomic_DNA"/>
</dbReference>
<accession>A0ABQ3FZT2</accession>
<evidence type="ECO:0000313" key="3">
    <source>
        <dbReference type="Proteomes" id="UP000626210"/>
    </source>
</evidence>
<dbReference type="InterPro" id="IPR002850">
    <property type="entry name" value="PIN_toxin-like"/>
</dbReference>
<dbReference type="Pfam" id="PF13470">
    <property type="entry name" value="PIN_3"/>
    <property type="match status" value="1"/>
</dbReference>
<name>A0ABQ3FZT2_9BURK</name>
<comment type="caution">
    <text evidence="2">The sequence shown here is derived from an EMBL/GenBank/DDBJ whole genome shotgun (WGS) entry which is preliminary data.</text>
</comment>